<dbReference type="AlphaFoldDB" id="A0AAN8Q3R2"/>
<name>A0AAN8Q3R2_PATCE</name>
<dbReference type="EMBL" id="JAZGQO010000001">
    <property type="protein sequence ID" value="KAK6196377.1"/>
    <property type="molecule type" value="Genomic_DNA"/>
</dbReference>
<gene>
    <name evidence="1" type="ORF">SNE40_001614</name>
</gene>
<evidence type="ECO:0000313" key="2">
    <source>
        <dbReference type="Proteomes" id="UP001347796"/>
    </source>
</evidence>
<keyword evidence="2" id="KW-1185">Reference proteome</keyword>
<dbReference type="Proteomes" id="UP001347796">
    <property type="component" value="Unassembled WGS sequence"/>
</dbReference>
<reference evidence="1 2" key="1">
    <citation type="submission" date="2024-01" db="EMBL/GenBank/DDBJ databases">
        <title>The genome of the rayed Mediterranean limpet Patella caerulea (Linnaeus, 1758).</title>
        <authorList>
            <person name="Anh-Thu Weber A."/>
            <person name="Halstead-Nussloch G."/>
        </authorList>
    </citation>
    <scope>NUCLEOTIDE SEQUENCE [LARGE SCALE GENOMIC DNA]</scope>
    <source>
        <strain evidence="1">AATW-2023a</strain>
        <tissue evidence="1">Whole specimen</tissue>
    </source>
</reference>
<proteinExistence type="predicted"/>
<sequence length="142" mass="15678">MVVIPFLGWVPVNFTLLRGDNHHFEIPFLITTLVNQPIIGFNVIEKYIKSGSSGDSEANLEFLQSGLPNIKTQTLSTLINLMSQERTFEVGNVLLGKHGVKVQKKSTQELKVITDGSAETRLLLFEPETELPEGLTITGSVL</sequence>
<comment type="caution">
    <text evidence="1">The sequence shown here is derived from an EMBL/GenBank/DDBJ whole genome shotgun (WGS) entry which is preliminary data.</text>
</comment>
<accession>A0AAN8Q3R2</accession>
<evidence type="ECO:0000313" key="1">
    <source>
        <dbReference type="EMBL" id="KAK6196377.1"/>
    </source>
</evidence>
<organism evidence="1 2">
    <name type="scientific">Patella caerulea</name>
    <name type="common">Rayed Mediterranean limpet</name>
    <dbReference type="NCBI Taxonomy" id="87958"/>
    <lineage>
        <taxon>Eukaryota</taxon>
        <taxon>Metazoa</taxon>
        <taxon>Spiralia</taxon>
        <taxon>Lophotrochozoa</taxon>
        <taxon>Mollusca</taxon>
        <taxon>Gastropoda</taxon>
        <taxon>Patellogastropoda</taxon>
        <taxon>Patelloidea</taxon>
        <taxon>Patellidae</taxon>
        <taxon>Patella</taxon>
    </lineage>
</organism>
<protein>
    <submittedName>
        <fullName evidence="1">Uncharacterized protein</fullName>
    </submittedName>
</protein>